<dbReference type="RefSeq" id="WP_207674239.1">
    <property type="nucleotide sequence ID" value="NZ_JAFREM010000021.1"/>
</dbReference>
<evidence type="ECO:0000313" key="3">
    <source>
        <dbReference type="Proteomes" id="UP000664601"/>
    </source>
</evidence>
<keyword evidence="1" id="KW-1133">Transmembrane helix</keyword>
<proteinExistence type="predicted"/>
<keyword evidence="1" id="KW-0812">Transmembrane</keyword>
<feature type="transmembrane region" description="Helical" evidence="1">
    <location>
        <begin position="80"/>
        <end position="102"/>
    </location>
</feature>
<feature type="transmembrane region" description="Helical" evidence="1">
    <location>
        <begin position="12"/>
        <end position="42"/>
    </location>
</feature>
<keyword evidence="1" id="KW-0472">Membrane</keyword>
<name>A0ABS3LCF2_9ENTE</name>
<organism evidence="2 3">
    <name type="scientific">Candidatus Enterococcus moelleringii</name>
    <dbReference type="NCBI Taxonomy" id="2815325"/>
    <lineage>
        <taxon>Bacteria</taxon>
        <taxon>Bacillati</taxon>
        <taxon>Bacillota</taxon>
        <taxon>Bacilli</taxon>
        <taxon>Lactobacillales</taxon>
        <taxon>Enterococcaceae</taxon>
        <taxon>Enterococcus</taxon>
    </lineage>
</organism>
<reference evidence="2 3" key="1">
    <citation type="submission" date="2021-03" db="EMBL/GenBank/DDBJ databases">
        <title>Enterococcal diversity collection.</title>
        <authorList>
            <person name="Gilmore M.S."/>
            <person name="Schwartzman J."/>
            <person name="Van Tyne D."/>
            <person name="Martin M."/>
            <person name="Earl A.M."/>
            <person name="Manson A.L."/>
            <person name="Straub T."/>
            <person name="Salamzade R."/>
            <person name="Saavedra J."/>
            <person name="Lebreton F."/>
            <person name="Prichula J."/>
            <person name="Schaufler K."/>
            <person name="Gaca A."/>
            <person name="Sgardioli B."/>
            <person name="Wagenaar J."/>
            <person name="Strong T."/>
        </authorList>
    </citation>
    <scope>NUCLEOTIDE SEQUENCE [LARGE SCALE GENOMIC DNA]</scope>
    <source>
        <strain evidence="2 3">669A</strain>
    </source>
</reference>
<gene>
    <name evidence="2" type="ORF">JZO70_14135</name>
</gene>
<feature type="transmembrane region" description="Helical" evidence="1">
    <location>
        <begin position="114"/>
        <end position="134"/>
    </location>
</feature>
<accession>A0ABS3LCF2</accession>
<dbReference type="EMBL" id="JAFREM010000021">
    <property type="protein sequence ID" value="MBO1307313.1"/>
    <property type="molecule type" value="Genomic_DNA"/>
</dbReference>
<dbReference type="Proteomes" id="UP000664601">
    <property type="component" value="Unassembled WGS sequence"/>
</dbReference>
<keyword evidence="3" id="KW-1185">Reference proteome</keyword>
<feature type="transmembrane region" description="Helical" evidence="1">
    <location>
        <begin position="49"/>
        <end position="74"/>
    </location>
</feature>
<sequence length="135" mass="14011">MFHVVLILLPLLFLVIAGSLLLFGVTSIAISVFGGTTAALLIKNKTAKYLLLCGFVILLLVGSLTLLPFVAVYAGVSAGLMPIIGTCMLGFIAAVAIGGIKFSSSIQNKTGRTLLIVLFSIVCVLAGVLLFLILS</sequence>
<comment type="caution">
    <text evidence="2">The sequence shown here is derived from an EMBL/GenBank/DDBJ whole genome shotgun (WGS) entry which is preliminary data.</text>
</comment>
<protein>
    <submittedName>
        <fullName evidence="2">Uncharacterized protein</fullName>
    </submittedName>
</protein>
<evidence type="ECO:0000256" key="1">
    <source>
        <dbReference type="SAM" id="Phobius"/>
    </source>
</evidence>
<evidence type="ECO:0000313" key="2">
    <source>
        <dbReference type="EMBL" id="MBO1307313.1"/>
    </source>
</evidence>